<feature type="signal peptide" evidence="2">
    <location>
        <begin position="1"/>
        <end position="22"/>
    </location>
</feature>
<dbReference type="CDD" id="cd22271">
    <property type="entry name" value="DPBB_EXP_N-like"/>
    <property type="match status" value="1"/>
</dbReference>
<dbReference type="PANTHER" id="PTHR31836">
    <property type="match status" value="1"/>
</dbReference>
<dbReference type="OrthoDB" id="406505at2759"/>
<evidence type="ECO:0000256" key="1">
    <source>
        <dbReference type="ARBA" id="ARBA00022729"/>
    </source>
</evidence>
<dbReference type="InterPro" id="IPR036749">
    <property type="entry name" value="Expansin_CBD_sf"/>
</dbReference>
<dbReference type="PANTHER" id="PTHR31836:SF21">
    <property type="entry name" value="EXPANSIN-LIKE PROTEIN 7"/>
    <property type="match status" value="1"/>
</dbReference>
<proteinExistence type="predicted"/>
<dbReference type="STRING" id="2880.D8LRN1"/>
<evidence type="ECO:0000256" key="2">
    <source>
        <dbReference type="SAM" id="SignalP"/>
    </source>
</evidence>
<name>D8LRN1_ECTSI</name>
<dbReference type="InterPro" id="IPR036908">
    <property type="entry name" value="RlpA-like_sf"/>
</dbReference>
<dbReference type="EMBL" id="FN648916">
    <property type="protein sequence ID" value="CBN77792.1"/>
    <property type="molecule type" value="Genomic_DNA"/>
</dbReference>
<dbReference type="SUPFAM" id="SSF50685">
    <property type="entry name" value="Barwin-like endoglucanases"/>
    <property type="match status" value="1"/>
</dbReference>
<accession>D8LRN1</accession>
<organism evidence="3 4">
    <name type="scientific">Ectocarpus siliculosus</name>
    <name type="common">Brown alga</name>
    <name type="synonym">Conferva siliculosa</name>
    <dbReference type="NCBI Taxonomy" id="2880"/>
    <lineage>
        <taxon>Eukaryota</taxon>
        <taxon>Sar</taxon>
        <taxon>Stramenopiles</taxon>
        <taxon>Ochrophyta</taxon>
        <taxon>PX clade</taxon>
        <taxon>Phaeophyceae</taxon>
        <taxon>Ectocarpales</taxon>
        <taxon>Ectocarpaceae</taxon>
        <taxon>Ectocarpus</taxon>
    </lineage>
</organism>
<evidence type="ECO:0000313" key="4">
    <source>
        <dbReference type="Proteomes" id="UP000002630"/>
    </source>
</evidence>
<dbReference type="Gene3D" id="2.40.40.10">
    <property type="entry name" value="RlpA-like domain"/>
    <property type="match status" value="1"/>
</dbReference>
<evidence type="ECO:0008006" key="5">
    <source>
        <dbReference type="Google" id="ProtNLM"/>
    </source>
</evidence>
<dbReference type="AlphaFoldDB" id="D8LRN1"/>
<keyword evidence="1 2" id="KW-0732">Signal</keyword>
<dbReference type="InParanoid" id="D8LRN1"/>
<gene>
    <name evidence="3" type="ORF">Esi_0069_0061</name>
</gene>
<dbReference type="Proteomes" id="UP000002630">
    <property type="component" value="Linkage Group LG26"/>
</dbReference>
<dbReference type="eggNOG" id="ENOG502SGXE">
    <property type="taxonomic scope" value="Eukaryota"/>
</dbReference>
<protein>
    <recommendedName>
        <fullName evidence="5">Expansin-like EG45 domain-containing protein</fullName>
    </recommendedName>
</protein>
<reference evidence="3 4" key="1">
    <citation type="journal article" date="2010" name="Nature">
        <title>The Ectocarpus genome and the independent evolution of multicellularity in brown algae.</title>
        <authorList>
            <person name="Cock J.M."/>
            <person name="Sterck L."/>
            <person name="Rouze P."/>
            <person name="Scornet D."/>
            <person name="Allen A.E."/>
            <person name="Amoutzias G."/>
            <person name="Anthouard V."/>
            <person name="Artiguenave F."/>
            <person name="Aury J.M."/>
            <person name="Badger J.H."/>
            <person name="Beszteri B."/>
            <person name="Billiau K."/>
            <person name="Bonnet E."/>
            <person name="Bothwell J.H."/>
            <person name="Bowler C."/>
            <person name="Boyen C."/>
            <person name="Brownlee C."/>
            <person name="Carrano C.J."/>
            <person name="Charrier B."/>
            <person name="Cho G.Y."/>
            <person name="Coelho S.M."/>
            <person name="Collen J."/>
            <person name="Corre E."/>
            <person name="Da Silva C."/>
            <person name="Delage L."/>
            <person name="Delaroque N."/>
            <person name="Dittami S.M."/>
            <person name="Doulbeau S."/>
            <person name="Elias M."/>
            <person name="Farnham G."/>
            <person name="Gachon C.M."/>
            <person name="Gschloessl B."/>
            <person name="Heesch S."/>
            <person name="Jabbari K."/>
            <person name="Jubin C."/>
            <person name="Kawai H."/>
            <person name="Kimura K."/>
            <person name="Kloareg B."/>
            <person name="Kupper F.C."/>
            <person name="Lang D."/>
            <person name="Le Bail A."/>
            <person name="Leblanc C."/>
            <person name="Lerouge P."/>
            <person name="Lohr M."/>
            <person name="Lopez P.J."/>
            <person name="Martens C."/>
            <person name="Maumus F."/>
            <person name="Michel G."/>
            <person name="Miranda-Saavedra D."/>
            <person name="Morales J."/>
            <person name="Moreau H."/>
            <person name="Motomura T."/>
            <person name="Nagasato C."/>
            <person name="Napoli C.A."/>
            <person name="Nelson D.R."/>
            <person name="Nyvall-Collen P."/>
            <person name="Peters A.F."/>
            <person name="Pommier C."/>
            <person name="Potin P."/>
            <person name="Poulain J."/>
            <person name="Quesneville H."/>
            <person name="Read B."/>
            <person name="Rensing S.A."/>
            <person name="Ritter A."/>
            <person name="Rousvoal S."/>
            <person name="Samanta M."/>
            <person name="Samson G."/>
            <person name="Schroeder D.C."/>
            <person name="Segurens B."/>
            <person name="Strittmatter M."/>
            <person name="Tonon T."/>
            <person name="Tregear J.W."/>
            <person name="Valentin K."/>
            <person name="von Dassow P."/>
            <person name="Yamagishi T."/>
            <person name="Van de Peer Y."/>
            <person name="Wincker P."/>
        </authorList>
    </citation>
    <scope>NUCLEOTIDE SEQUENCE [LARGE SCALE GENOMIC DNA]</scope>
    <source>
        <strain evidence="4">Ec32 / CCAP1310/4</strain>
    </source>
</reference>
<keyword evidence="4" id="KW-1185">Reference proteome</keyword>
<sequence length="286" mass="29721">MKLSWESALLLPVLLLPVVVQGDTCTNGIEGIDGNGVVCCPLGCGRCAGEGCTAFGSENGLGADSCCGNAIKASGRLCSETGSAPCIIDEEGPSPTPSYSGGQYGEEYSGEGTYYGHTTAGMCSFFDDVPEMYDGMIPVALNAEQYGDSLMCGACVEGTASGSGSGNNPIPSTFKAFITDKCPECQKGDLDFSMSGDGRWDIEWKFVACPGEETSFVSPSANPYYWKVQPRGTTTPVVSLTVDGQSAMRTTDNHFEVHNDGAAWSGAQTVVTTTVSGVTETAEVSV</sequence>
<dbReference type="EMBL" id="FN649751">
    <property type="protein sequence ID" value="CBN77792.1"/>
    <property type="molecule type" value="Genomic_DNA"/>
</dbReference>
<dbReference type="InterPro" id="IPR051477">
    <property type="entry name" value="Expansin_CellWall"/>
</dbReference>
<feature type="chain" id="PRO_5003117507" description="Expansin-like EG45 domain-containing protein" evidence="2">
    <location>
        <begin position="23"/>
        <end position="286"/>
    </location>
</feature>
<evidence type="ECO:0000313" key="3">
    <source>
        <dbReference type="EMBL" id="CBN77792.1"/>
    </source>
</evidence>
<dbReference type="Gene3D" id="2.60.40.760">
    <property type="entry name" value="Expansin, cellulose-binding-like domain"/>
    <property type="match status" value="1"/>
</dbReference>